<reference evidence="2 3" key="1">
    <citation type="submission" date="2024-09" db="EMBL/GenBank/DDBJ databases">
        <authorList>
            <person name="Sun Q."/>
            <person name="Mori K."/>
        </authorList>
    </citation>
    <scope>NUCLEOTIDE SEQUENCE [LARGE SCALE GENOMIC DNA]</scope>
    <source>
        <strain evidence="2 3">CICC 11035S</strain>
    </source>
</reference>
<feature type="transmembrane region" description="Helical" evidence="1">
    <location>
        <begin position="88"/>
        <end position="108"/>
    </location>
</feature>
<keyword evidence="1" id="KW-1133">Transmembrane helix</keyword>
<organism evidence="2 3">
    <name type="scientific">Novosphingobium clariflavum</name>
    <dbReference type="NCBI Taxonomy" id="2029884"/>
    <lineage>
        <taxon>Bacteria</taxon>
        <taxon>Pseudomonadati</taxon>
        <taxon>Pseudomonadota</taxon>
        <taxon>Alphaproteobacteria</taxon>
        <taxon>Sphingomonadales</taxon>
        <taxon>Sphingomonadaceae</taxon>
        <taxon>Novosphingobium</taxon>
    </lineage>
</organism>
<dbReference type="EMBL" id="JBHLTM010000061">
    <property type="protein sequence ID" value="MFC0685926.1"/>
    <property type="molecule type" value="Genomic_DNA"/>
</dbReference>
<name>A0ABV6S9J7_9SPHN</name>
<accession>A0ABV6S9J7</accession>
<evidence type="ECO:0000256" key="1">
    <source>
        <dbReference type="SAM" id="Phobius"/>
    </source>
</evidence>
<keyword evidence="1" id="KW-0812">Transmembrane</keyword>
<comment type="caution">
    <text evidence="2">The sequence shown here is derived from an EMBL/GenBank/DDBJ whole genome shotgun (WGS) entry which is preliminary data.</text>
</comment>
<evidence type="ECO:0000313" key="3">
    <source>
        <dbReference type="Proteomes" id="UP001589858"/>
    </source>
</evidence>
<keyword evidence="1" id="KW-0472">Membrane</keyword>
<gene>
    <name evidence="2" type="ORF">ACFFF8_15140</name>
</gene>
<proteinExistence type="predicted"/>
<dbReference type="RefSeq" id="WP_267218677.1">
    <property type="nucleotide sequence ID" value="NZ_JAPCWC010000002.1"/>
</dbReference>
<keyword evidence="3" id="KW-1185">Reference proteome</keyword>
<protein>
    <submittedName>
        <fullName evidence="2">Phage holin family protein</fullName>
    </submittedName>
</protein>
<evidence type="ECO:0000313" key="2">
    <source>
        <dbReference type="EMBL" id="MFC0685926.1"/>
    </source>
</evidence>
<feature type="transmembrane region" description="Helical" evidence="1">
    <location>
        <begin position="54"/>
        <end position="82"/>
    </location>
</feature>
<sequence>MLDPAPPLGLEAEDEDLSFAQDLRLLAEEARALAQAELAFQKARAAYVSAELRAITLLGMLGAVFVFFALMALVVGFVIALGSVLGPWAAMAAGTLIIGGIALALLLLARARMRRMRTVLSAGDS</sequence>
<dbReference type="Proteomes" id="UP001589858">
    <property type="component" value="Unassembled WGS sequence"/>
</dbReference>